<name>A0A1S2LV58_9BACI</name>
<feature type="chain" id="PRO_5038219857" evidence="1">
    <location>
        <begin position="25"/>
        <end position="531"/>
    </location>
</feature>
<evidence type="ECO:0000256" key="1">
    <source>
        <dbReference type="SAM" id="SignalP"/>
    </source>
</evidence>
<gene>
    <name evidence="3" type="ORF">AWH56_011630</name>
    <name evidence="2" type="ORF">AWH56_11275</name>
</gene>
<evidence type="ECO:0000313" key="2">
    <source>
        <dbReference type="EMBL" id="OIJ16408.1"/>
    </source>
</evidence>
<feature type="signal peptide" evidence="1">
    <location>
        <begin position="1"/>
        <end position="24"/>
    </location>
</feature>
<evidence type="ECO:0000313" key="3">
    <source>
        <dbReference type="EMBL" id="QOY38122.1"/>
    </source>
</evidence>
<keyword evidence="4" id="KW-1185">Reference proteome</keyword>
<dbReference type="KEGG" id="aia:AWH56_011630"/>
<dbReference type="OrthoDB" id="2663921at2"/>
<reference evidence="3 4" key="2">
    <citation type="journal article" date="2017" name="Genome Announc.">
        <title>Draft Genome Sequences of Four Alkaliphilic Bacteria Belonging to the Anaerobacillus Genus.</title>
        <authorList>
            <person name="Bassil N.M."/>
            <person name="Lloyd J.R."/>
        </authorList>
    </citation>
    <scope>NUCLEOTIDE SEQUENCE [LARGE SCALE GENOMIC DNA]</scope>
    <source>
        <strain evidence="3 4">NB2006</strain>
    </source>
</reference>
<accession>A0A1S2LV58</accession>
<reference evidence="3" key="4">
    <citation type="submission" date="2020-10" db="EMBL/GenBank/DDBJ databases">
        <authorList>
            <person name="Bassil N.M."/>
            <person name="Lloyd J.R."/>
        </authorList>
    </citation>
    <scope>NUCLEOTIDE SEQUENCE</scope>
    <source>
        <strain evidence="3">NB2006</strain>
    </source>
</reference>
<dbReference type="Proteomes" id="UP000180175">
    <property type="component" value="Chromosome"/>
</dbReference>
<sequence length="531" mass="57266">MSKKLVRKLLLLGLVLLFIFPAHSISAKGVGNGNGKGNSDLIPNITAKDIGDNGDGRDLQVHFNVARDKSKFDEYRIFVVRSSKAGEFDLDAANSNKHHTTVSGGKNIKKTLAKDAKDTGGNLITNDVAYTVFVLSVKDKGKTKGNVLSKAKKEITLSGSEQSLPAVIDVKVADISNNGNARDLHISFSKLAEEKNLSEYRVFVVKSDKAQNFELKQAKENKHYTTIAKTGANIAQSLAWNATDTDGHTIKNDVSYKVFVMSVAKEGYGDALSLPSSAITLQNSVADLKVTNILVKDVADFGDGRDLQVEFTVPRVETNVVEYRVMVVPTNEAHNFSLQKANLVTRTNYTAVKKAGANLVTTLASNANDVNGNKVEMYKSYQVFVMTVGNGTNELSNPSAAITLWYNMSTEAVTNVAAADVSNFGDGRDLQVSFTKVNDETPIAEYRIFVVRASDANSFDLAKANAVSVGNYTTVTKKGSNISQILASNARDVSGNLIENSVVYKVFVMSVSGVGHSNALSNPSGTFYLTK</sequence>
<reference evidence="2 4" key="1">
    <citation type="submission" date="2016-10" db="EMBL/GenBank/DDBJ databases">
        <title>Draft genome sequences of four alkaliphilic bacteria belonging to the Anaerobacillus genus.</title>
        <authorList>
            <person name="Bassil N.M."/>
            <person name="Lloyd J.R."/>
        </authorList>
    </citation>
    <scope>NUCLEOTIDE SEQUENCE [LARGE SCALE GENOMIC DNA]</scope>
    <source>
        <strain evidence="2 4">NB2006</strain>
    </source>
</reference>
<keyword evidence="1" id="KW-0732">Signal</keyword>
<reference evidence="3 4" key="3">
    <citation type="journal article" date="2019" name="Int. J. Syst. Evol. Microbiol.">
        <title>Anaerobacillus isosaccharinicus sp. nov., an alkaliphilic bacterium which degrades isosaccharinic acid.</title>
        <authorList>
            <person name="Bassil N.M."/>
            <person name="Lloyd J.R."/>
        </authorList>
    </citation>
    <scope>NUCLEOTIDE SEQUENCE [LARGE SCALE GENOMIC DNA]</scope>
    <source>
        <strain evidence="3 4">NB2006</strain>
    </source>
</reference>
<dbReference type="AlphaFoldDB" id="A0A1S2LV58"/>
<dbReference type="RefSeq" id="WP_071317212.1">
    <property type="nucleotide sequence ID" value="NZ_CP063356.2"/>
</dbReference>
<dbReference type="EMBL" id="CP063356">
    <property type="protein sequence ID" value="QOY38122.1"/>
    <property type="molecule type" value="Genomic_DNA"/>
</dbReference>
<evidence type="ECO:0000313" key="4">
    <source>
        <dbReference type="Proteomes" id="UP000180175"/>
    </source>
</evidence>
<proteinExistence type="predicted"/>
<dbReference type="EMBL" id="LQXD01000101">
    <property type="protein sequence ID" value="OIJ16408.1"/>
    <property type="molecule type" value="Genomic_DNA"/>
</dbReference>
<organism evidence="2 4">
    <name type="scientific">Anaerobacillus isosaccharinicus</name>
    <dbReference type="NCBI Taxonomy" id="1532552"/>
    <lineage>
        <taxon>Bacteria</taxon>
        <taxon>Bacillati</taxon>
        <taxon>Bacillota</taxon>
        <taxon>Bacilli</taxon>
        <taxon>Bacillales</taxon>
        <taxon>Bacillaceae</taxon>
        <taxon>Anaerobacillus</taxon>
    </lineage>
</organism>
<protein>
    <submittedName>
        <fullName evidence="2">Uncharacterized protein</fullName>
    </submittedName>
</protein>